<dbReference type="Proteomes" id="UP000504640">
    <property type="component" value="Unplaced"/>
</dbReference>
<evidence type="ECO:0000313" key="1">
    <source>
        <dbReference type="Proteomes" id="UP000504640"/>
    </source>
</evidence>
<organism evidence="1 2">
    <name type="scientific">Sapajus apella</name>
    <name type="common">Brown-capped capuchin</name>
    <name type="synonym">Cebus apella</name>
    <dbReference type="NCBI Taxonomy" id="9515"/>
    <lineage>
        <taxon>Eukaryota</taxon>
        <taxon>Metazoa</taxon>
        <taxon>Chordata</taxon>
        <taxon>Craniata</taxon>
        <taxon>Vertebrata</taxon>
        <taxon>Euteleostomi</taxon>
        <taxon>Mammalia</taxon>
        <taxon>Eutheria</taxon>
        <taxon>Euarchontoglires</taxon>
        <taxon>Primates</taxon>
        <taxon>Haplorrhini</taxon>
        <taxon>Platyrrhini</taxon>
        <taxon>Cebidae</taxon>
        <taxon>Cebinae</taxon>
        <taxon>Sapajus</taxon>
    </lineage>
</organism>
<dbReference type="GeneID" id="116559549"/>
<keyword evidence="1" id="KW-1185">Reference proteome</keyword>
<gene>
    <name evidence="2" type="primary">LOC116559549</name>
</gene>
<name>A0A6J3IWD7_SAPAP</name>
<sequence>MQAQPRACRQAVPGELARRSLRLAPFRPPPPGFPCEKSAAPGWFPTERPSAGCEGRGSSVFAQTRSSPRLLPDWVWENPSISTWPRVRVTRKGSRGLQPLPGDGLGGLRCLVPAVPRKTSGSLGNLVSGWGAVKGLWGGSGPAEAGLHRLLLANKGRKKTDIVKPLLFGLHCQTRENKLSSLQEPEWSHKQERLWILEKRAGLSCLAKAGSRDSTIQL</sequence>
<dbReference type="RefSeq" id="XP_032146425.1">
    <property type="nucleotide sequence ID" value="XM_032290534.1"/>
</dbReference>
<protein>
    <submittedName>
        <fullName evidence="2">Uncharacterized protein LOC116559549</fullName>
    </submittedName>
</protein>
<proteinExistence type="predicted"/>
<reference evidence="2" key="1">
    <citation type="submission" date="2025-08" db="UniProtKB">
        <authorList>
            <consortium name="RefSeq"/>
        </authorList>
    </citation>
    <scope>IDENTIFICATION</scope>
    <source>
        <tissue evidence="2">Blood</tissue>
    </source>
</reference>
<dbReference type="AlphaFoldDB" id="A0A6J3IWD7"/>
<accession>A0A6J3IWD7</accession>
<evidence type="ECO:0000313" key="2">
    <source>
        <dbReference type="RefSeq" id="XP_032146425.1"/>
    </source>
</evidence>